<keyword evidence="3" id="KW-1185">Reference proteome</keyword>
<accession>A0A5B9R3V7</accession>
<dbReference type="AlphaFoldDB" id="A0A5B9R3V7"/>
<gene>
    <name evidence="2" type="ORF">UC8_30790</name>
</gene>
<name>A0A5B9R3V7_9BACT</name>
<proteinExistence type="predicted"/>
<organism evidence="2 3">
    <name type="scientific">Roseimaritima ulvae</name>
    <dbReference type="NCBI Taxonomy" id="980254"/>
    <lineage>
        <taxon>Bacteria</taxon>
        <taxon>Pseudomonadati</taxon>
        <taxon>Planctomycetota</taxon>
        <taxon>Planctomycetia</taxon>
        <taxon>Pirellulales</taxon>
        <taxon>Pirellulaceae</taxon>
        <taxon>Roseimaritima</taxon>
    </lineage>
</organism>
<dbReference type="Proteomes" id="UP000325286">
    <property type="component" value="Chromosome"/>
</dbReference>
<evidence type="ECO:0000256" key="1">
    <source>
        <dbReference type="SAM" id="MobiDB-lite"/>
    </source>
</evidence>
<dbReference type="KEGG" id="rul:UC8_30790"/>
<sequence length="118" mass="13398">MTNSQRLAAVRQTLRAWYQEQQPEAPWEVAESIMIRDGFYCGRNFRFGTLRAVWFVEEEQVKIYQADGSLLHAFKTDVLETGEPTVKLFEADGEESSEPETSVEQTPAAEEAPARRAA</sequence>
<protein>
    <submittedName>
        <fullName evidence="2">Uncharacterized protein</fullName>
    </submittedName>
</protein>
<dbReference type="OrthoDB" id="292272at2"/>
<feature type="region of interest" description="Disordered" evidence="1">
    <location>
        <begin position="91"/>
        <end position="118"/>
    </location>
</feature>
<evidence type="ECO:0000313" key="3">
    <source>
        <dbReference type="Proteomes" id="UP000325286"/>
    </source>
</evidence>
<evidence type="ECO:0000313" key="2">
    <source>
        <dbReference type="EMBL" id="QEG41061.1"/>
    </source>
</evidence>
<dbReference type="EMBL" id="CP042914">
    <property type="protein sequence ID" value="QEG41061.1"/>
    <property type="molecule type" value="Genomic_DNA"/>
</dbReference>
<dbReference type="RefSeq" id="WP_068133856.1">
    <property type="nucleotide sequence ID" value="NZ_CP042914.1"/>
</dbReference>
<feature type="compositionally biased region" description="Low complexity" evidence="1">
    <location>
        <begin position="107"/>
        <end position="118"/>
    </location>
</feature>
<reference evidence="2 3" key="1">
    <citation type="submission" date="2019-08" db="EMBL/GenBank/DDBJ databases">
        <title>Deep-cultivation of Planctomycetes and their phenomic and genomic characterization uncovers novel biology.</title>
        <authorList>
            <person name="Wiegand S."/>
            <person name="Jogler M."/>
            <person name="Boedeker C."/>
            <person name="Pinto D."/>
            <person name="Vollmers J."/>
            <person name="Rivas-Marin E."/>
            <person name="Kohn T."/>
            <person name="Peeters S.H."/>
            <person name="Heuer A."/>
            <person name="Rast P."/>
            <person name="Oberbeckmann S."/>
            <person name="Bunk B."/>
            <person name="Jeske O."/>
            <person name="Meyerdierks A."/>
            <person name="Storesund J.E."/>
            <person name="Kallscheuer N."/>
            <person name="Luecker S."/>
            <person name="Lage O.M."/>
            <person name="Pohl T."/>
            <person name="Merkel B.J."/>
            <person name="Hornburger P."/>
            <person name="Mueller R.-W."/>
            <person name="Bruemmer F."/>
            <person name="Labrenz M."/>
            <person name="Spormann A.M."/>
            <person name="Op den Camp H."/>
            <person name="Overmann J."/>
            <person name="Amann R."/>
            <person name="Jetten M.S.M."/>
            <person name="Mascher T."/>
            <person name="Medema M.H."/>
            <person name="Devos D.P."/>
            <person name="Kaster A.-K."/>
            <person name="Ovreas L."/>
            <person name="Rohde M."/>
            <person name="Galperin M.Y."/>
            <person name="Jogler C."/>
        </authorList>
    </citation>
    <scope>NUCLEOTIDE SEQUENCE [LARGE SCALE GENOMIC DNA]</scope>
    <source>
        <strain evidence="2 3">UC8</strain>
    </source>
</reference>